<gene>
    <name evidence="1" type="ORF">Fmac_002706</name>
</gene>
<sequence length="50" mass="5622">MLLRNKLPSLKIFRASKFKLSPCRIGSFESVENVIWLPCLKNASSARASI</sequence>
<dbReference type="EMBL" id="JBGMDY010000001">
    <property type="protein sequence ID" value="KAL2348706.1"/>
    <property type="molecule type" value="Genomic_DNA"/>
</dbReference>
<proteinExistence type="predicted"/>
<name>A0ABD1NLC2_9FABA</name>
<reference evidence="1 2" key="1">
    <citation type="submission" date="2024-08" db="EMBL/GenBank/DDBJ databases">
        <title>Insights into the chromosomal genome structure of Flemingia macrophylla.</title>
        <authorList>
            <person name="Ding Y."/>
            <person name="Zhao Y."/>
            <person name="Bi W."/>
            <person name="Wu M."/>
            <person name="Zhao G."/>
            <person name="Gong Y."/>
            <person name="Li W."/>
            <person name="Zhang P."/>
        </authorList>
    </citation>
    <scope>NUCLEOTIDE SEQUENCE [LARGE SCALE GENOMIC DNA]</scope>
    <source>
        <strain evidence="1">DYQJB</strain>
        <tissue evidence="1">Leaf</tissue>
    </source>
</reference>
<accession>A0ABD1NLC2</accession>
<organism evidence="1 2">
    <name type="scientific">Flemingia macrophylla</name>
    <dbReference type="NCBI Taxonomy" id="520843"/>
    <lineage>
        <taxon>Eukaryota</taxon>
        <taxon>Viridiplantae</taxon>
        <taxon>Streptophyta</taxon>
        <taxon>Embryophyta</taxon>
        <taxon>Tracheophyta</taxon>
        <taxon>Spermatophyta</taxon>
        <taxon>Magnoliopsida</taxon>
        <taxon>eudicotyledons</taxon>
        <taxon>Gunneridae</taxon>
        <taxon>Pentapetalae</taxon>
        <taxon>rosids</taxon>
        <taxon>fabids</taxon>
        <taxon>Fabales</taxon>
        <taxon>Fabaceae</taxon>
        <taxon>Papilionoideae</taxon>
        <taxon>50 kb inversion clade</taxon>
        <taxon>NPAAA clade</taxon>
        <taxon>indigoferoid/millettioid clade</taxon>
        <taxon>Phaseoleae</taxon>
        <taxon>Flemingia</taxon>
    </lineage>
</organism>
<protein>
    <submittedName>
        <fullName evidence="1">Uncharacterized protein</fullName>
    </submittedName>
</protein>
<evidence type="ECO:0000313" key="2">
    <source>
        <dbReference type="Proteomes" id="UP001603857"/>
    </source>
</evidence>
<evidence type="ECO:0000313" key="1">
    <source>
        <dbReference type="EMBL" id="KAL2348706.1"/>
    </source>
</evidence>
<keyword evidence="2" id="KW-1185">Reference proteome</keyword>
<dbReference type="AlphaFoldDB" id="A0ABD1NLC2"/>
<comment type="caution">
    <text evidence="1">The sequence shown here is derived from an EMBL/GenBank/DDBJ whole genome shotgun (WGS) entry which is preliminary data.</text>
</comment>
<dbReference type="Proteomes" id="UP001603857">
    <property type="component" value="Unassembled WGS sequence"/>
</dbReference>